<evidence type="ECO:0000313" key="1">
    <source>
        <dbReference type="EMBL" id="KAK1148850.1"/>
    </source>
</evidence>
<name>A0ACC3BDJ4_9EURO</name>
<evidence type="ECO:0000313" key="2">
    <source>
        <dbReference type="Proteomes" id="UP001177260"/>
    </source>
</evidence>
<comment type="caution">
    <text evidence="1">The sequence shown here is derived from an EMBL/GenBank/DDBJ whole genome shotgun (WGS) entry which is preliminary data.</text>
</comment>
<organism evidence="1 2">
    <name type="scientific">Aspergillus melleus</name>
    <dbReference type="NCBI Taxonomy" id="138277"/>
    <lineage>
        <taxon>Eukaryota</taxon>
        <taxon>Fungi</taxon>
        <taxon>Dikarya</taxon>
        <taxon>Ascomycota</taxon>
        <taxon>Pezizomycotina</taxon>
        <taxon>Eurotiomycetes</taxon>
        <taxon>Eurotiomycetidae</taxon>
        <taxon>Eurotiales</taxon>
        <taxon>Aspergillaceae</taxon>
        <taxon>Aspergillus</taxon>
        <taxon>Aspergillus subgen. Circumdati</taxon>
    </lineage>
</organism>
<protein>
    <submittedName>
        <fullName evidence="1">Uncharacterized protein</fullName>
    </submittedName>
</protein>
<reference evidence="1 2" key="1">
    <citation type="journal article" date="2023" name="ACS Omega">
        <title>Identification of the Neoaspergillic Acid Biosynthesis Gene Cluster by Establishing an In Vitro CRISPR-Ribonucleoprotein Genetic System in Aspergillus melleus.</title>
        <authorList>
            <person name="Yuan B."/>
            <person name="Grau M.F."/>
            <person name="Murata R.M."/>
            <person name="Torok T."/>
            <person name="Venkateswaran K."/>
            <person name="Stajich J.E."/>
            <person name="Wang C.C.C."/>
        </authorList>
    </citation>
    <scope>NUCLEOTIDE SEQUENCE [LARGE SCALE GENOMIC DNA]</scope>
    <source>
        <strain evidence="1 2">IMV 1140</strain>
    </source>
</reference>
<accession>A0ACC3BDJ4</accession>
<dbReference type="Proteomes" id="UP001177260">
    <property type="component" value="Unassembled WGS sequence"/>
</dbReference>
<proteinExistence type="predicted"/>
<sequence length="529" mass="57221">MTTVSTTYAPASLDEKHHAVFHHELVIGQAPEYTYNQPFIHSSPVETIRPPQPRTTQSALLLKAARERYTLVTDHTIPSTRTKDEILVKILAIGLNPIDWKGPAFNFGIPSLPWVNGRDLAGIVVEADESARVKQGDLVLVPSTDYRDIRKAAFQEYAVATHFNAARIPSTGCVHASASLGVAFVASVLALGVSLGLDFSQALSSPGPNLVELVYQINREEVPLDIHEECFKSSGKAEQPQKGDWIAIWGASTTTGYITLQLARMAGLKVICVADIARHGAKLIELGADALVDRHDSQRAVEIIRGISKGKLRYAIDIVGKDTATILQQALDESPRDDGSHTHLLGLTGLPKEKGENITHHTVPIKLFHSSPAVGEAMVSWLEQLLDSGSLQLPEIVRAEGGLAGINDSLEILRQGTASGKRIVVDLGTQERHGAGLALRGPMSKSFPKRVQENIEFIMYVAMSDNHKKTHSGCIDELEYPNGVTIAGVSRAINLGAHAFSLADSSCARRGIDSTLLLVQLVLPVETCR</sequence>
<keyword evidence="2" id="KW-1185">Reference proteome</keyword>
<gene>
    <name evidence="1" type="ORF">N8T08_008735</name>
</gene>
<dbReference type="EMBL" id="JAOPJF010000006">
    <property type="protein sequence ID" value="KAK1148850.1"/>
    <property type="molecule type" value="Genomic_DNA"/>
</dbReference>